<evidence type="ECO:0000256" key="1">
    <source>
        <dbReference type="SAM" id="MobiDB-lite"/>
    </source>
</evidence>
<name>A0A0L6VW92_9BASI</name>
<proteinExistence type="predicted"/>
<evidence type="ECO:0000313" key="2">
    <source>
        <dbReference type="EMBL" id="KNZ64540.1"/>
    </source>
</evidence>
<feature type="compositionally biased region" description="Polar residues" evidence="1">
    <location>
        <begin position="98"/>
        <end position="111"/>
    </location>
</feature>
<reference evidence="2 3" key="1">
    <citation type="submission" date="2015-08" db="EMBL/GenBank/DDBJ databases">
        <title>Next Generation Sequencing and Analysis of the Genome of Puccinia sorghi L Schw, the Causal Agent of Maize Common Rust.</title>
        <authorList>
            <person name="Rochi L."/>
            <person name="Burguener G."/>
            <person name="Darino M."/>
            <person name="Turjanski A."/>
            <person name="Kreff E."/>
            <person name="Dieguez M.J."/>
            <person name="Sacco F."/>
        </authorList>
    </citation>
    <scope>NUCLEOTIDE SEQUENCE [LARGE SCALE GENOMIC DNA]</scope>
    <source>
        <strain evidence="2 3">RO10H11247</strain>
    </source>
</reference>
<dbReference type="AlphaFoldDB" id="A0A0L6VW92"/>
<protein>
    <submittedName>
        <fullName evidence="2">Uncharacterized protein</fullName>
    </submittedName>
</protein>
<feature type="region of interest" description="Disordered" evidence="1">
    <location>
        <begin position="63"/>
        <end position="150"/>
    </location>
</feature>
<gene>
    <name evidence="2" type="ORF">VP01_1017g2</name>
</gene>
<organism evidence="2 3">
    <name type="scientific">Puccinia sorghi</name>
    <dbReference type="NCBI Taxonomy" id="27349"/>
    <lineage>
        <taxon>Eukaryota</taxon>
        <taxon>Fungi</taxon>
        <taxon>Dikarya</taxon>
        <taxon>Basidiomycota</taxon>
        <taxon>Pucciniomycotina</taxon>
        <taxon>Pucciniomycetes</taxon>
        <taxon>Pucciniales</taxon>
        <taxon>Pucciniaceae</taxon>
        <taxon>Puccinia</taxon>
    </lineage>
</organism>
<dbReference type="VEuPathDB" id="FungiDB:VP01_1017g2"/>
<dbReference type="OrthoDB" id="2504089at2759"/>
<dbReference type="Proteomes" id="UP000037035">
    <property type="component" value="Unassembled WGS sequence"/>
</dbReference>
<comment type="caution">
    <text evidence="2">The sequence shown here is derived from an EMBL/GenBank/DDBJ whole genome shotgun (WGS) entry which is preliminary data.</text>
</comment>
<feature type="region of interest" description="Disordered" evidence="1">
    <location>
        <begin position="194"/>
        <end position="284"/>
    </location>
</feature>
<keyword evidence="3" id="KW-1185">Reference proteome</keyword>
<feature type="compositionally biased region" description="Basic and acidic residues" evidence="1">
    <location>
        <begin position="82"/>
        <end position="94"/>
    </location>
</feature>
<sequence length="284" mass="31081">MKPPPLPEGSPLENKRATTRRKFATEVYKPSNRLLPPNKRLWASENVNDLSEDTAPSKEIQQVIEQAPRPKAGRKVANKPVKLSDKSNAQKEVARTSGRVTRSSAMTNSRVGRSKIDVLADQEEEIPAKAVKLAGPPRMGRGEDADEVEVQEDNFLDVSADHRISFRRTKPTQQSLGADVTLTFDMDRHSRALAGCSPIPRIPHHQLGDQLEAEAPSAAEDLEPPPPSTSVVKKTRAKLKIPSQTPAAEPVPSPPKKRTRRQPTTKSSKTKASKGPGSDDPLMI</sequence>
<evidence type="ECO:0000313" key="3">
    <source>
        <dbReference type="Proteomes" id="UP000037035"/>
    </source>
</evidence>
<feature type="region of interest" description="Disordered" evidence="1">
    <location>
        <begin position="1"/>
        <end position="25"/>
    </location>
</feature>
<dbReference type="EMBL" id="LAVV01000199">
    <property type="protein sequence ID" value="KNZ64540.1"/>
    <property type="molecule type" value="Genomic_DNA"/>
</dbReference>
<feature type="compositionally biased region" description="Basic residues" evidence="1">
    <location>
        <begin position="255"/>
        <end position="272"/>
    </location>
</feature>
<accession>A0A0L6VW92</accession>